<dbReference type="GO" id="GO:0007399">
    <property type="term" value="P:nervous system development"/>
    <property type="evidence" value="ECO:0007669"/>
    <property type="project" value="InterPro"/>
</dbReference>
<dbReference type="GO" id="GO:0005737">
    <property type="term" value="C:cytoplasm"/>
    <property type="evidence" value="ECO:0007669"/>
    <property type="project" value="TreeGrafter"/>
</dbReference>
<evidence type="ECO:0000313" key="5">
    <source>
        <dbReference type="EMBL" id="KAH9505865.1"/>
    </source>
</evidence>
<keyword evidence="6" id="KW-1185">Reference proteome</keyword>
<dbReference type="EMBL" id="ASGP02000005">
    <property type="protein sequence ID" value="KAH9505865.1"/>
    <property type="molecule type" value="Genomic_DNA"/>
</dbReference>
<dbReference type="GO" id="GO:0003729">
    <property type="term" value="F:mRNA binding"/>
    <property type="evidence" value="ECO:0007669"/>
    <property type="project" value="TreeGrafter"/>
</dbReference>
<comment type="caution">
    <text evidence="5">The sequence shown here is derived from an EMBL/GenBank/DDBJ whole genome shotgun (WGS) entry which is preliminary data.</text>
</comment>
<sequence>MITAAAAGATSGHNHHNHHHHSNHNQVSVASQICSSSSLSSMTTSQTQPTGNCITAQQQQLLNCSQNSIQPIQSQTSTTTSVPASSASSSSPSSSSTPTITATQTTIQPKRLHVSNIPFRFRDPDLRQLFGILFSFQFWIENNEKKEIILQLTKENWVTVCMHKKTLTM</sequence>
<feature type="region of interest" description="Disordered" evidence="4">
    <location>
        <begin position="1"/>
        <end position="31"/>
    </location>
</feature>
<evidence type="ECO:0000256" key="3">
    <source>
        <dbReference type="ARBA" id="ARBA00023242"/>
    </source>
</evidence>
<evidence type="ECO:0000256" key="1">
    <source>
        <dbReference type="ARBA" id="ARBA00004123"/>
    </source>
</evidence>
<keyword evidence="2" id="KW-0694">RNA-binding</keyword>
<feature type="region of interest" description="Disordered" evidence="4">
    <location>
        <begin position="72"/>
        <end position="107"/>
    </location>
</feature>
<dbReference type="InterPro" id="IPR047131">
    <property type="entry name" value="RBFOX1-like"/>
</dbReference>
<dbReference type="Proteomes" id="UP000790347">
    <property type="component" value="Unassembled WGS sequence"/>
</dbReference>
<gene>
    <name evidence="5" type="primary">RBFOX1</name>
    <name evidence="5" type="ORF">DERF_010635</name>
</gene>
<accession>A0A922HTS2</accession>
<reference evidence="5" key="1">
    <citation type="submission" date="2013-05" db="EMBL/GenBank/DDBJ databases">
        <authorList>
            <person name="Yim A.K.Y."/>
            <person name="Chan T.F."/>
            <person name="Ji K.M."/>
            <person name="Liu X.Y."/>
            <person name="Zhou J.W."/>
            <person name="Li R.Q."/>
            <person name="Yang K.Y."/>
            <person name="Li J."/>
            <person name="Li M."/>
            <person name="Law P.T.W."/>
            <person name="Wu Y.L."/>
            <person name="Cai Z.L."/>
            <person name="Qin H."/>
            <person name="Bao Y."/>
            <person name="Leung R.K.K."/>
            <person name="Ng P.K.S."/>
            <person name="Zou J."/>
            <person name="Zhong X.J."/>
            <person name="Ran P.X."/>
            <person name="Zhong N.S."/>
            <person name="Liu Z.G."/>
            <person name="Tsui S.K.W."/>
        </authorList>
    </citation>
    <scope>NUCLEOTIDE SEQUENCE</scope>
    <source>
        <strain evidence="5">Derf</strain>
        <tissue evidence="5">Whole organism</tissue>
    </source>
</reference>
<proteinExistence type="predicted"/>
<protein>
    <submittedName>
        <fullName evidence="5">RNA binding protein fox-1 1</fullName>
    </submittedName>
</protein>
<dbReference type="AlphaFoldDB" id="A0A922HTS2"/>
<organism evidence="5 6">
    <name type="scientific">Dermatophagoides farinae</name>
    <name type="common">American house dust mite</name>
    <dbReference type="NCBI Taxonomy" id="6954"/>
    <lineage>
        <taxon>Eukaryota</taxon>
        <taxon>Metazoa</taxon>
        <taxon>Ecdysozoa</taxon>
        <taxon>Arthropoda</taxon>
        <taxon>Chelicerata</taxon>
        <taxon>Arachnida</taxon>
        <taxon>Acari</taxon>
        <taxon>Acariformes</taxon>
        <taxon>Sarcoptiformes</taxon>
        <taxon>Astigmata</taxon>
        <taxon>Psoroptidia</taxon>
        <taxon>Analgoidea</taxon>
        <taxon>Pyroglyphidae</taxon>
        <taxon>Dermatophagoidinae</taxon>
        <taxon>Dermatophagoides</taxon>
    </lineage>
</organism>
<dbReference type="GO" id="GO:0005634">
    <property type="term" value="C:nucleus"/>
    <property type="evidence" value="ECO:0007669"/>
    <property type="project" value="UniProtKB-SubCell"/>
</dbReference>
<evidence type="ECO:0000256" key="2">
    <source>
        <dbReference type="ARBA" id="ARBA00022884"/>
    </source>
</evidence>
<dbReference type="PANTHER" id="PTHR15597">
    <property type="entry name" value="ATAXIN 2-BINDING PROTEIN 1-RELATED"/>
    <property type="match status" value="1"/>
</dbReference>
<reference evidence="5" key="2">
    <citation type="journal article" date="2022" name="Res Sq">
        <title>Comparative Genomics Reveals Insights into the Divergent Evolution of Astigmatic Mites and Household Pest Adaptations.</title>
        <authorList>
            <person name="Xiong Q."/>
            <person name="Wan A.T.-Y."/>
            <person name="Liu X.-Y."/>
            <person name="Fung C.S.-H."/>
            <person name="Xiao X."/>
            <person name="Malainual N."/>
            <person name="Hou J."/>
            <person name="Wang L."/>
            <person name="Wang M."/>
            <person name="Yang K."/>
            <person name="Cui Y."/>
            <person name="Leung E."/>
            <person name="Nong W."/>
            <person name="Shin S.-K."/>
            <person name="Au S."/>
            <person name="Jeong K.Y."/>
            <person name="Chew F.T."/>
            <person name="Hui J."/>
            <person name="Leung T.F."/>
            <person name="Tungtrongchitr A."/>
            <person name="Zhong N."/>
            <person name="Liu Z."/>
            <person name="Tsui S."/>
        </authorList>
    </citation>
    <scope>NUCLEOTIDE SEQUENCE</scope>
    <source>
        <strain evidence="5">Derf</strain>
        <tissue evidence="5">Whole organism</tissue>
    </source>
</reference>
<dbReference type="GO" id="GO:0000381">
    <property type="term" value="P:regulation of alternative mRNA splicing, via spliceosome"/>
    <property type="evidence" value="ECO:0007669"/>
    <property type="project" value="InterPro"/>
</dbReference>
<comment type="subcellular location">
    <subcellularLocation>
        <location evidence="1">Nucleus</location>
    </subcellularLocation>
</comment>
<feature type="compositionally biased region" description="Low complexity" evidence="4">
    <location>
        <begin position="1"/>
        <end position="12"/>
    </location>
</feature>
<evidence type="ECO:0000313" key="6">
    <source>
        <dbReference type="Proteomes" id="UP000790347"/>
    </source>
</evidence>
<evidence type="ECO:0000256" key="4">
    <source>
        <dbReference type="SAM" id="MobiDB-lite"/>
    </source>
</evidence>
<feature type="compositionally biased region" description="Basic residues" evidence="4">
    <location>
        <begin position="13"/>
        <end position="23"/>
    </location>
</feature>
<keyword evidence="3" id="KW-0539">Nucleus</keyword>
<name>A0A922HTS2_DERFA</name>
<dbReference type="PANTHER" id="PTHR15597:SF22">
    <property type="entry name" value="RNA-BINDING FOX PROTEIN 1, ISOFORM H"/>
    <property type="match status" value="1"/>
</dbReference>